<dbReference type="Proteomes" id="UP000015105">
    <property type="component" value="Chromosome 1D"/>
</dbReference>
<proteinExistence type="predicted"/>
<dbReference type="Gramene" id="AET1Gv20047400.6">
    <property type="protein sequence ID" value="AET1Gv20047400.6"/>
    <property type="gene ID" value="AET1Gv20047400"/>
</dbReference>
<reference evidence="3" key="1">
    <citation type="journal article" date="2014" name="Science">
        <title>Ancient hybridizations among the ancestral genomes of bread wheat.</title>
        <authorList>
            <consortium name="International Wheat Genome Sequencing Consortium,"/>
            <person name="Marcussen T."/>
            <person name="Sandve S.R."/>
            <person name="Heier L."/>
            <person name="Spannagl M."/>
            <person name="Pfeifer M."/>
            <person name="Jakobsen K.S."/>
            <person name="Wulff B.B."/>
            <person name="Steuernagel B."/>
            <person name="Mayer K.F."/>
            <person name="Olsen O.A."/>
        </authorList>
    </citation>
    <scope>NUCLEOTIDE SEQUENCE [LARGE SCALE GENOMIC DNA]</scope>
    <source>
        <strain evidence="3">cv. AL8/78</strain>
    </source>
</reference>
<reference evidence="2" key="4">
    <citation type="submission" date="2019-03" db="UniProtKB">
        <authorList>
            <consortium name="EnsemblPlants"/>
        </authorList>
    </citation>
    <scope>IDENTIFICATION</scope>
</reference>
<feature type="compositionally biased region" description="Polar residues" evidence="1">
    <location>
        <begin position="47"/>
        <end position="57"/>
    </location>
</feature>
<organism evidence="2 3">
    <name type="scientific">Aegilops tauschii subsp. strangulata</name>
    <name type="common">Goatgrass</name>
    <dbReference type="NCBI Taxonomy" id="200361"/>
    <lineage>
        <taxon>Eukaryota</taxon>
        <taxon>Viridiplantae</taxon>
        <taxon>Streptophyta</taxon>
        <taxon>Embryophyta</taxon>
        <taxon>Tracheophyta</taxon>
        <taxon>Spermatophyta</taxon>
        <taxon>Magnoliopsida</taxon>
        <taxon>Liliopsida</taxon>
        <taxon>Poales</taxon>
        <taxon>Poaceae</taxon>
        <taxon>BOP clade</taxon>
        <taxon>Pooideae</taxon>
        <taxon>Triticodae</taxon>
        <taxon>Triticeae</taxon>
        <taxon>Triticinae</taxon>
        <taxon>Aegilops</taxon>
    </lineage>
</organism>
<feature type="region of interest" description="Disordered" evidence="1">
    <location>
        <begin position="28"/>
        <end position="88"/>
    </location>
</feature>
<sequence length="113" mass="11913">MEQLRNMKFLLEPVAAIRDGMGLSDREMACDSAGSPAAHKQHFGPMNQVQGASQCSDSFGAPSKKRPAGHPTTSRDKAPYKQPALLNLPGPRAQEHYMSAGCLGSHLAAPGAA</sequence>
<evidence type="ECO:0000256" key="1">
    <source>
        <dbReference type="SAM" id="MobiDB-lite"/>
    </source>
</evidence>
<protein>
    <submittedName>
        <fullName evidence="2">Uncharacterized protein</fullName>
    </submittedName>
</protein>
<name>A0A452XKW8_AEGTS</name>
<evidence type="ECO:0000313" key="2">
    <source>
        <dbReference type="EnsemblPlants" id="AET1Gv20047400.6"/>
    </source>
</evidence>
<accession>A0A452XKW8</accession>
<dbReference type="AlphaFoldDB" id="A0A452XKW8"/>
<reference evidence="3" key="2">
    <citation type="journal article" date="2017" name="Nat. Plants">
        <title>The Aegilops tauschii genome reveals multiple impacts of transposons.</title>
        <authorList>
            <person name="Zhao G."/>
            <person name="Zou C."/>
            <person name="Li K."/>
            <person name="Wang K."/>
            <person name="Li T."/>
            <person name="Gao L."/>
            <person name="Zhang X."/>
            <person name="Wang H."/>
            <person name="Yang Z."/>
            <person name="Liu X."/>
            <person name="Jiang W."/>
            <person name="Mao L."/>
            <person name="Kong X."/>
            <person name="Jiao Y."/>
            <person name="Jia J."/>
        </authorList>
    </citation>
    <scope>NUCLEOTIDE SEQUENCE [LARGE SCALE GENOMIC DNA]</scope>
    <source>
        <strain evidence="3">cv. AL8/78</strain>
    </source>
</reference>
<keyword evidence="3" id="KW-1185">Reference proteome</keyword>
<dbReference type="EnsemblPlants" id="AET1Gv20047400.6">
    <property type="protein sequence ID" value="AET1Gv20047400.6"/>
    <property type="gene ID" value="AET1Gv20047400"/>
</dbReference>
<reference evidence="2" key="5">
    <citation type="journal article" date="2021" name="G3 (Bethesda)">
        <title>Aegilops tauschii genome assembly Aet v5.0 features greater sequence contiguity and improved annotation.</title>
        <authorList>
            <person name="Wang L."/>
            <person name="Zhu T."/>
            <person name="Rodriguez J.C."/>
            <person name="Deal K.R."/>
            <person name="Dubcovsky J."/>
            <person name="McGuire P.E."/>
            <person name="Lux T."/>
            <person name="Spannagl M."/>
            <person name="Mayer K.F.X."/>
            <person name="Baldrich P."/>
            <person name="Meyers B.C."/>
            <person name="Huo N."/>
            <person name="Gu Y.Q."/>
            <person name="Zhou H."/>
            <person name="Devos K.M."/>
            <person name="Bennetzen J.L."/>
            <person name="Unver T."/>
            <person name="Budak H."/>
            <person name="Gulick P.J."/>
            <person name="Galiba G."/>
            <person name="Kalapos B."/>
            <person name="Nelson D.R."/>
            <person name="Li P."/>
            <person name="You F.M."/>
            <person name="Luo M.C."/>
            <person name="Dvorak J."/>
        </authorList>
    </citation>
    <scope>NUCLEOTIDE SEQUENCE [LARGE SCALE GENOMIC DNA]</scope>
    <source>
        <strain evidence="2">cv. AL8/78</strain>
    </source>
</reference>
<reference evidence="2" key="3">
    <citation type="journal article" date="2017" name="Nature">
        <title>Genome sequence of the progenitor of the wheat D genome Aegilops tauschii.</title>
        <authorList>
            <person name="Luo M.C."/>
            <person name="Gu Y.Q."/>
            <person name="Puiu D."/>
            <person name="Wang H."/>
            <person name="Twardziok S.O."/>
            <person name="Deal K.R."/>
            <person name="Huo N."/>
            <person name="Zhu T."/>
            <person name="Wang L."/>
            <person name="Wang Y."/>
            <person name="McGuire P.E."/>
            <person name="Liu S."/>
            <person name="Long H."/>
            <person name="Ramasamy R.K."/>
            <person name="Rodriguez J.C."/>
            <person name="Van S.L."/>
            <person name="Yuan L."/>
            <person name="Wang Z."/>
            <person name="Xia Z."/>
            <person name="Xiao L."/>
            <person name="Anderson O.D."/>
            <person name="Ouyang S."/>
            <person name="Liang Y."/>
            <person name="Zimin A.V."/>
            <person name="Pertea G."/>
            <person name="Qi P."/>
            <person name="Bennetzen J.L."/>
            <person name="Dai X."/>
            <person name="Dawson M.W."/>
            <person name="Muller H.G."/>
            <person name="Kugler K."/>
            <person name="Rivarola-Duarte L."/>
            <person name="Spannagl M."/>
            <person name="Mayer K.F.X."/>
            <person name="Lu F.H."/>
            <person name="Bevan M.W."/>
            <person name="Leroy P."/>
            <person name="Li P."/>
            <person name="You F.M."/>
            <person name="Sun Q."/>
            <person name="Liu Z."/>
            <person name="Lyons E."/>
            <person name="Wicker T."/>
            <person name="Salzberg S.L."/>
            <person name="Devos K.M."/>
            <person name="Dvorak J."/>
        </authorList>
    </citation>
    <scope>NUCLEOTIDE SEQUENCE [LARGE SCALE GENOMIC DNA]</scope>
    <source>
        <strain evidence="2">cv. AL8/78</strain>
    </source>
</reference>
<evidence type="ECO:0000313" key="3">
    <source>
        <dbReference type="Proteomes" id="UP000015105"/>
    </source>
</evidence>